<dbReference type="InterPro" id="IPR036890">
    <property type="entry name" value="HATPase_C_sf"/>
</dbReference>
<dbReference type="Pfam" id="PF07730">
    <property type="entry name" value="HisKA_3"/>
    <property type="match status" value="1"/>
</dbReference>
<evidence type="ECO:0000313" key="12">
    <source>
        <dbReference type="Proteomes" id="UP001596175"/>
    </source>
</evidence>
<protein>
    <recommendedName>
        <fullName evidence="2">histidine kinase</fullName>
        <ecNumber evidence="2">2.7.13.3</ecNumber>
    </recommendedName>
</protein>
<evidence type="ECO:0000259" key="10">
    <source>
        <dbReference type="SMART" id="SM00387"/>
    </source>
</evidence>
<evidence type="ECO:0000256" key="1">
    <source>
        <dbReference type="ARBA" id="ARBA00000085"/>
    </source>
</evidence>
<dbReference type="RefSeq" id="WP_378023508.1">
    <property type="nucleotide sequence ID" value="NZ_JBHSKG010000015.1"/>
</dbReference>
<evidence type="ECO:0000256" key="3">
    <source>
        <dbReference type="ARBA" id="ARBA00022553"/>
    </source>
</evidence>
<feature type="transmembrane region" description="Helical" evidence="9">
    <location>
        <begin position="31"/>
        <end position="51"/>
    </location>
</feature>
<keyword evidence="12" id="KW-1185">Reference proteome</keyword>
<comment type="caution">
    <text evidence="11">The sequence shown here is derived from an EMBL/GenBank/DDBJ whole genome shotgun (WGS) entry which is preliminary data.</text>
</comment>
<dbReference type="Pfam" id="PF02518">
    <property type="entry name" value="HATPase_c"/>
    <property type="match status" value="1"/>
</dbReference>
<dbReference type="PANTHER" id="PTHR24421:SF10">
    <property type="entry name" value="NITRATE_NITRITE SENSOR PROTEIN NARQ"/>
    <property type="match status" value="1"/>
</dbReference>
<dbReference type="InterPro" id="IPR003594">
    <property type="entry name" value="HATPase_dom"/>
</dbReference>
<feature type="transmembrane region" description="Helical" evidence="9">
    <location>
        <begin position="128"/>
        <end position="146"/>
    </location>
</feature>
<feature type="transmembrane region" description="Helical" evidence="9">
    <location>
        <begin position="6"/>
        <end position="24"/>
    </location>
</feature>
<sequence>MAPGSRWSWAGRIVLAGILLAIAWPTSLQELAVTPATALPVALVVALPVLAAPEHPWRAWGASALGGVLIALLVGPAPGAALGLQAVHLVVLCGLTALVVARCAPWAAAAGTAGLVALFVLATGSSEGTGLGIFFTVVVLAVGLLGRRVRTQRRQIAETEELRAGEASRRAVLQERARVARDLHDVVAHAMSMVAVRAETARYRLPGVDAASAAEFTAISGAARAALTELRGVLTVLRADDGDADLAPQPSAADVDELLAATSAAGVDLTVTTTGDPAGLGPAASVSLYRILAEALANASRHAADAPVAVSIDHTPDAVRLRVVNGPGRSAAGPGSGLGLPGMRERAAAVAGALTVGPAGDGGFTVDARLPAGRATLHPVIGSDA</sequence>
<dbReference type="PANTHER" id="PTHR24421">
    <property type="entry name" value="NITRATE/NITRITE SENSOR PROTEIN NARX-RELATED"/>
    <property type="match status" value="1"/>
</dbReference>
<dbReference type="SUPFAM" id="SSF55874">
    <property type="entry name" value="ATPase domain of HSP90 chaperone/DNA topoisomerase II/histidine kinase"/>
    <property type="match status" value="1"/>
</dbReference>
<evidence type="ECO:0000256" key="7">
    <source>
        <dbReference type="ARBA" id="ARBA00022840"/>
    </source>
</evidence>
<keyword evidence="4" id="KW-0808">Transferase</keyword>
<reference evidence="12" key="1">
    <citation type="journal article" date="2019" name="Int. J. Syst. Evol. Microbiol.">
        <title>The Global Catalogue of Microorganisms (GCM) 10K type strain sequencing project: providing services to taxonomists for standard genome sequencing and annotation.</title>
        <authorList>
            <consortium name="The Broad Institute Genomics Platform"/>
            <consortium name="The Broad Institute Genome Sequencing Center for Infectious Disease"/>
            <person name="Wu L."/>
            <person name="Ma J."/>
        </authorList>
    </citation>
    <scope>NUCLEOTIDE SEQUENCE [LARGE SCALE GENOMIC DNA]</scope>
    <source>
        <strain evidence="12">XZYJ18</strain>
    </source>
</reference>
<dbReference type="Proteomes" id="UP001596175">
    <property type="component" value="Unassembled WGS sequence"/>
</dbReference>
<dbReference type="EC" id="2.7.13.3" evidence="2"/>
<feature type="domain" description="Histidine kinase/HSP90-like ATPase" evidence="10">
    <location>
        <begin position="283"/>
        <end position="374"/>
    </location>
</feature>
<keyword evidence="3" id="KW-0597">Phosphoprotein</keyword>
<evidence type="ECO:0000256" key="6">
    <source>
        <dbReference type="ARBA" id="ARBA00022777"/>
    </source>
</evidence>
<gene>
    <name evidence="11" type="ORF">ACFPK1_24160</name>
</gene>
<keyword evidence="5" id="KW-0547">Nucleotide-binding</keyword>
<organism evidence="11 12">
    <name type="scientific">Actinomycetospora rhizophila</name>
    <dbReference type="NCBI Taxonomy" id="1416876"/>
    <lineage>
        <taxon>Bacteria</taxon>
        <taxon>Bacillati</taxon>
        <taxon>Actinomycetota</taxon>
        <taxon>Actinomycetes</taxon>
        <taxon>Pseudonocardiales</taxon>
        <taxon>Pseudonocardiaceae</taxon>
        <taxon>Actinomycetospora</taxon>
    </lineage>
</organism>
<keyword evidence="7" id="KW-0067">ATP-binding</keyword>
<dbReference type="InterPro" id="IPR011712">
    <property type="entry name" value="Sig_transdc_His_kin_sub3_dim/P"/>
</dbReference>
<dbReference type="Gene3D" id="1.20.5.1930">
    <property type="match status" value="1"/>
</dbReference>
<keyword evidence="6 11" id="KW-0418">Kinase</keyword>
<keyword evidence="9" id="KW-0812">Transmembrane</keyword>
<dbReference type="Gene3D" id="3.30.565.10">
    <property type="entry name" value="Histidine kinase-like ATPase, C-terminal domain"/>
    <property type="match status" value="1"/>
</dbReference>
<evidence type="ECO:0000256" key="4">
    <source>
        <dbReference type="ARBA" id="ARBA00022679"/>
    </source>
</evidence>
<evidence type="ECO:0000256" key="8">
    <source>
        <dbReference type="ARBA" id="ARBA00023012"/>
    </source>
</evidence>
<dbReference type="InterPro" id="IPR050482">
    <property type="entry name" value="Sensor_HK_TwoCompSys"/>
</dbReference>
<dbReference type="EMBL" id="JBHSKG010000015">
    <property type="protein sequence ID" value="MFC5141354.1"/>
    <property type="molecule type" value="Genomic_DNA"/>
</dbReference>
<evidence type="ECO:0000313" key="11">
    <source>
        <dbReference type="EMBL" id="MFC5141354.1"/>
    </source>
</evidence>
<evidence type="ECO:0000256" key="2">
    <source>
        <dbReference type="ARBA" id="ARBA00012438"/>
    </source>
</evidence>
<keyword evidence="8" id="KW-0902">Two-component regulatory system</keyword>
<feature type="transmembrane region" description="Helical" evidence="9">
    <location>
        <begin position="57"/>
        <end position="77"/>
    </location>
</feature>
<dbReference type="SMART" id="SM00387">
    <property type="entry name" value="HATPase_c"/>
    <property type="match status" value="1"/>
</dbReference>
<proteinExistence type="predicted"/>
<feature type="transmembrane region" description="Helical" evidence="9">
    <location>
        <begin position="89"/>
        <end position="122"/>
    </location>
</feature>
<dbReference type="CDD" id="cd16917">
    <property type="entry name" value="HATPase_UhpB-NarQ-NarX-like"/>
    <property type="match status" value="1"/>
</dbReference>
<evidence type="ECO:0000256" key="9">
    <source>
        <dbReference type="SAM" id="Phobius"/>
    </source>
</evidence>
<name>A0ABV9ZLS4_9PSEU</name>
<comment type="catalytic activity">
    <reaction evidence="1">
        <text>ATP + protein L-histidine = ADP + protein N-phospho-L-histidine.</text>
        <dbReference type="EC" id="2.7.13.3"/>
    </reaction>
</comment>
<dbReference type="GO" id="GO:0016301">
    <property type="term" value="F:kinase activity"/>
    <property type="evidence" value="ECO:0007669"/>
    <property type="project" value="UniProtKB-KW"/>
</dbReference>
<evidence type="ECO:0000256" key="5">
    <source>
        <dbReference type="ARBA" id="ARBA00022741"/>
    </source>
</evidence>
<keyword evidence="9" id="KW-1133">Transmembrane helix</keyword>
<keyword evidence="9" id="KW-0472">Membrane</keyword>
<accession>A0ABV9ZLS4</accession>